<name>A0A6I1GMT6_9BIFI</name>
<dbReference type="Proteomes" id="UP000441772">
    <property type="component" value="Unassembled WGS sequence"/>
</dbReference>
<dbReference type="EMBL" id="WBVT01000008">
    <property type="protein sequence ID" value="KAB7790647.1"/>
    <property type="molecule type" value="Genomic_DNA"/>
</dbReference>
<comment type="caution">
    <text evidence="1">The sequence shown here is derived from an EMBL/GenBank/DDBJ whole genome shotgun (WGS) entry which is preliminary data.</text>
</comment>
<organism evidence="1 2">
    <name type="scientific">Bifidobacterium leontopitheci</name>
    <dbReference type="NCBI Taxonomy" id="2650774"/>
    <lineage>
        <taxon>Bacteria</taxon>
        <taxon>Bacillati</taxon>
        <taxon>Actinomycetota</taxon>
        <taxon>Actinomycetes</taxon>
        <taxon>Bifidobacteriales</taxon>
        <taxon>Bifidobacteriaceae</taxon>
        <taxon>Bifidobacterium</taxon>
    </lineage>
</organism>
<reference evidence="1 2" key="1">
    <citation type="submission" date="2019-09" db="EMBL/GenBank/DDBJ databases">
        <title>Characterization of the phylogenetic diversity of two novel species belonging to the genus Bifidobacterium: Bifidobacterium cebidarum sp. nov. and Bifidobacterium leontopitheci sp. nov.</title>
        <authorList>
            <person name="Lugli G.A."/>
            <person name="Duranti S."/>
            <person name="Milani C."/>
            <person name="Turroni F."/>
            <person name="Ventura M."/>
        </authorList>
    </citation>
    <scope>NUCLEOTIDE SEQUENCE [LARGE SCALE GENOMIC DNA]</scope>
    <source>
        <strain evidence="1 2">LMG 31471</strain>
    </source>
</reference>
<proteinExistence type="predicted"/>
<protein>
    <submittedName>
        <fullName evidence="1">Uncharacterized protein</fullName>
    </submittedName>
</protein>
<keyword evidence="2" id="KW-1185">Reference proteome</keyword>
<evidence type="ECO:0000313" key="1">
    <source>
        <dbReference type="EMBL" id="KAB7790647.1"/>
    </source>
</evidence>
<dbReference type="AlphaFoldDB" id="A0A6I1GMT6"/>
<sequence>MTVTIRPLTMDQLEDLLNGECHYADELEKTEGLFSSQTVDAPLLADQYWQLMDCALAYGVNKDCFRCHRRSPEFAIYIRLQSAQTDGLEAFRLVPLSTFDYCRLLATEFKQYLWSHCSIRLRTSKMMNNTTYLSNGCPFCDVIWGDNFVMRNYRGQGGMFSNSAYDTTPIYIEPLPLFADMMPRQYPNAFNLLSRGVRLDRLMRTRNCPAASRNRVWTRILSGDVSF</sequence>
<gene>
    <name evidence="1" type="ORF">F7D09_0753</name>
</gene>
<evidence type="ECO:0000313" key="2">
    <source>
        <dbReference type="Proteomes" id="UP000441772"/>
    </source>
</evidence>
<accession>A0A6I1GMT6</accession>